<reference evidence="2" key="1">
    <citation type="submission" date="2020-10" db="EMBL/GenBank/DDBJ databases">
        <authorList>
            <person name="Gilroy R."/>
        </authorList>
    </citation>
    <scope>NUCLEOTIDE SEQUENCE</scope>
    <source>
        <strain evidence="2">517</strain>
    </source>
</reference>
<accession>A0A940ICR2</accession>
<reference evidence="2" key="2">
    <citation type="journal article" date="2021" name="PeerJ">
        <title>Extensive microbial diversity within the chicken gut microbiome revealed by metagenomics and culture.</title>
        <authorList>
            <person name="Gilroy R."/>
            <person name="Ravi A."/>
            <person name="Getino M."/>
            <person name="Pursley I."/>
            <person name="Horton D.L."/>
            <person name="Alikhan N.F."/>
            <person name="Baker D."/>
            <person name="Gharbi K."/>
            <person name="Hall N."/>
            <person name="Watson M."/>
            <person name="Adriaenssens E.M."/>
            <person name="Foster-Nyarko E."/>
            <person name="Jarju S."/>
            <person name="Secka A."/>
            <person name="Antonio M."/>
            <person name="Oren A."/>
            <person name="Chaudhuri R.R."/>
            <person name="La Ragione R."/>
            <person name="Hildebrand F."/>
            <person name="Pallen M.J."/>
        </authorList>
    </citation>
    <scope>NUCLEOTIDE SEQUENCE</scope>
    <source>
        <strain evidence="2">517</strain>
    </source>
</reference>
<evidence type="ECO:0000313" key="2">
    <source>
        <dbReference type="EMBL" id="MBO8423402.1"/>
    </source>
</evidence>
<dbReference type="Gene3D" id="3.40.50.10170">
    <property type="match status" value="1"/>
</dbReference>
<protein>
    <submittedName>
        <fullName evidence="2">DegV family protein</fullName>
    </submittedName>
</protein>
<dbReference type="InterPro" id="IPR050270">
    <property type="entry name" value="DegV_domain_contain"/>
</dbReference>
<dbReference type="InterPro" id="IPR043168">
    <property type="entry name" value="DegV_C"/>
</dbReference>
<dbReference type="Pfam" id="PF02645">
    <property type="entry name" value="DegV"/>
    <property type="match status" value="1"/>
</dbReference>
<evidence type="ECO:0000313" key="3">
    <source>
        <dbReference type="Proteomes" id="UP000727857"/>
    </source>
</evidence>
<gene>
    <name evidence="2" type="ORF">IAB16_00050</name>
</gene>
<dbReference type="NCBIfam" id="TIGR00762">
    <property type="entry name" value="DegV"/>
    <property type="match status" value="1"/>
</dbReference>
<proteinExistence type="predicted"/>
<sequence>MIHFFYDADSEMNLVKAREYGIDNEKYFIKMPYSICGENHPCELITPELSKDFFDKVRAGNMPSTSALNSEEYKEIFEPAFKEGGEILYVSFSSAMSATFDHLEVALKDLKSRYPDVKFTRYDTKAISMGTGIAVIAAAKYIQSGKSVAETVAMLDELVPHINITIVADDLNYLKRGGRLTAVKALFGTVLQIKPIIKLTTAGTLIPTSSVAGRNKALMTVVSEITNGAQRLDEYPVVIMNADCRAEAERVADRIKAQLPSADVWLCDVGPVIGTHCGPGTIGICYVGAERPAPIKD</sequence>
<dbReference type="PANTHER" id="PTHR33434:SF2">
    <property type="entry name" value="FATTY ACID-BINDING PROTEIN TM_1468"/>
    <property type="match status" value="1"/>
</dbReference>
<organism evidence="2 3">
    <name type="scientific">Candidatus Stercoripulliclostridium pullicola</name>
    <dbReference type="NCBI Taxonomy" id="2840953"/>
    <lineage>
        <taxon>Bacteria</taxon>
        <taxon>Bacillati</taxon>
        <taxon>Bacillota</taxon>
        <taxon>Clostridia</taxon>
        <taxon>Eubacteriales</taxon>
        <taxon>Candidatus Stercoripulliclostridium</taxon>
    </lineage>
</organism>
<name>A0A940ICR2_9FIRM</name>
<comment type="caution">
    <text evidence="2">The sequence shown here is derived from an EMBL/GenBank/DDBJ whole genome shotgun (WGS) entry which is preliminary data.</text>
</comment>
<dbReference type="PROSITE" id="PS51482">
    <property type="entry name" value="DEGV"/>
    <property type="match status" value="1"/>
</dbReference>
<dbReference type="Proteomes" id="UP000727857">
    <property type="component" value="Unassembled WGS sequence"/>
</dbReference>
<dbReference type="EMBL" id="JADINF010000002">
    <property type="protein sequence ID" value="MBO8423402.1"/>
    <property type="molecule type" value="Genomic_DNA"/>
</dbReference>
<dbReference type="SUPFAM" id="SSF82549">
    <property type="entry name" value="DAK1/DegV-like"/>
    <property type="match status" value="1"/>
</dbReference>
<dbReference type="AlphaFoldDB" id="A0A940ICR2"/>
<dbReference type="GO" id="GO:0008289">
    <property type="term" value="F:lipid binding"/>
    <property type="evidence" value="ECO:0007669"/>
    <property type="project" value="UniProtKB-KW"/>
</dbReference>
<dbReference type="PANTHER" id="PTHR33434">
    <property type="entry name" value="DEGV DOMAIN-CONTAINING PROTEIN DR_1986-RELATED"/>
    <property type="match status" value="1"/>
</dbReference>
<keyword evidence="1" id="KW-0446">Lipid-binding</keyword>
<dbReference type="InterPro" id="IPR003797">
    <property type="entry name" value="DegV"/>
</dbReference>
<dbReference type="Gene3D" id="3.30.1180.10">
    <property type="match status" value="1"/>
</dbReference>
<evidence type="ECO:0000256" key="1">
    <source>
        <dbReference type="ARBA" id="ARBA00023121"/>
    </source>
</evidence>